<accession>A0A915HGX0</accession>
<sequence>MPGDLLKSPSGHTIKATQSKMVKIKLKDPQRQQPPLFNSLMMMKGLPMATLVPCHAYQTQKQEPTMTWMTPFFTGQKAMS</sequence>
<dbReference type="AlphaFoldDB" id="A0A915HGX0"/>
<protein>
    <submittedName>
        <fullName evidence="2">Uncharacterized protein</fullName>
    </submittedName>
</protein>
<keyword evidence="1" id="KW-1185">Reference proteome</keyword>
<organism evidence="1 2">
    <name type="scientific">Romanomermis culicivorax</name>
    <name type="common">Nematode worm</name>
    <dbReference type="NCBI Taxonomy" id="13658"/>
    <lineage>
        <taxon>Eukaryota</taxon>
        <taxon>Metazoa</taxon>
        <taxon>Ecdysozoa</taxon>
        <taxon>Nematoda</taxon>
        <taxon>Enoplea</taxon>
        <taxon>Dorylaimia</taxon>
        <taxon>Mermithida</taxon>
        <taxon>Mermithoidea</taxon>
        <taxon>Mermithidae</taxon>
        <taxon>Romanomermis</taxon>
    </lineage>
</organism>
<reference evidence="2" key="1">
    <citation type="submission" date="2022-11" db="UniProtKB">
        <authorList>
            <consortium name="WormBaseParasite"/>
        </authorList>
    </citation>
    <scope>IDENTIFICATION</scope>
</reference>
<dbReference type="Proteomes" id="UP000887565">
    <property type="component" value="Unplaced"/>
</dbReference>
<dbReference type="WBParaSite" id="nRc.2.0.1.t00863-RA">
    <property type="protein sequence ID" value="nRc.2.0.1.t00863-RA"/>
    <property type="gene ID" value="nRc.2.0.1.g00863"/>
</dbReference>
<evidence type="ECO:0000313" key="1">
    <source>
        <dbReference type="Proteomes" id="UP000887565"/>
    </source>
</evidence>
<name>A0A915HGX0_ROMCU</name>
<proteinExistence type="predicted"/>
<evidence type="ECO:0000313" key="2">
    <source>
        <dbReference type="WBParaSite" id="nRc.2.0.1.t00863-RA"/>
    </source>
</evidence>